<dbReference type="GO" id="GO:0005576">
    <property type="term" value="C:extracellular region"/>
    <property type="evidence" value="ECO:0007669"/>
    <property type="project" value="UniProtKB-SubCell"/>
</dbReference>
<evidence type="ECO:0000313" key="8">
    <source>
        <dbReference type="WBParaSite" id="HCON_00093170-00001"/>
    </source>
</evidence>
<proteinExistence type="inferred from homology"/>
<dbReference type="WBParaSite" id="HCON_00093170-00001">
    <property type="protein sequence ID" value="HCON_00093170-00001"/>
    <property type="gene ID" value="HCON_00093170"/>
</dbReference>
<evidence type="ECO:0000256" key="5">
    <source>
        <dbReference type="ARBA" id="ARBA00023054"/>
    </source>
</evidence>
<keyword evidence="4" id="KW-0732">Signal</keyword>
<dbReference type="Gene3D" id="1.20.120.1100">
    <property type="match status" value="1"/>
</dbReference>
<evidence type="ECO:0000256" key="1">
    <source>
        <dbReference type="ARBA" id="ARBA00004613"/>
    </source>
</evidence>
<evidence type="ECO:0000256" key="2">
    <source>
        <dbReference type="ARBA" id="ARBA00006648"/>
    </source>
</evidence>
<keyword evidence="3" id="KW-0964">Secreted</keyword>
<dbReference type="AlphaFoldDB" id="A0A7I5E9T2"/>
<name>A0A7I5E9T2_HAECO</name>
<organism evidence="7 8">
    <name type="scientific">Haemonchus contortus</name>
    <name type="common">Barber pole worm</name>
    <dbReference type="NCBI Taxonomy" id="6289"/>
    <lineage>
        <taxon>Eukaryota</taxon>
        <taxon>Metazoa</taxon>
        <taxon>Ecdysozoa</taxon>
        <taxon>Nematoda</taxon>
        <taxon>Chromadorea</taxon>
        <taxon>Rhabditida</taxon>
        <taxon>Rhabditina</taxon>
        <taxon>Rhabditomorpha</taxon>
        <taxon>Strongyloidea</taxon>
        <taxon>Trichostrongylidae</taxon>
        <taxon>Haemonchus</taxon>
    </lineage>
</organism>
<dbReference type="Proteomes" id="UP000025227">
    <property type="component" value="Unplaced"/>
</dbReference>
<dbReference type="Pfam" id="PF05823">
    <property type="entry name" value="Gp-FAR-1"/>
    <property type="match status" value="1"/>
</dbReference>
<evidence type="ECO:0000256" key="4">
    <source>
        <dbReference type="ARBA" id="ARBA00022729"/>
    </source>
</evidence>
<dbReference type="InterPro" id="IPR008632">
    <property type="entry name" value="Gp-FAR-1"/>
</dbReference>
<dbReference type="GO" id="GO:0008289">
    <property type="term" value="F:lipid binding"/>
    <property type="evidence" value="ECO:0007669"/>
    <property type="project" value="UniProtKB-KW"/>
</dbReference>
<accession>A0A7I5E9T2</accession>
<evidence type="ECO:0000256" key="3">
    <source>
        <dbReference type="ARBA" id="ARBA00022525"/>
    </source>
</evidence>
<dbReference type="OrthoDB" id="5793703at2759"/>
<protein>
    <submittedName>
        <fullName evidence="8">Coat protein</fullName>
    </submittedName>
</protein>
<keyword evidence="7" id="KW-1185">Reference proteome</keyword>
<sequence>YVPKEIQTIFAGLSDRTKNEMVAAVNDIEDGKLKIPNNVPQIVAYVTKRTPELGENIDEAMDMLMRNLNKLSPTSKKGFNMWWGRVFEAVSAPPNMMANRLADLMADFYEDYSRCDQSVKNEVRSIWPEAYNLLESDFARNFARAARKFADGGLSMDIHILSADAAYPPKAPKMKTENIEKGYREQSGSMNRGPFGLGFNF</sequence>
<evidence type="ECO:0000313" key="7">
    <source>
        <dbReference type="Proteomes" id="UP000025227"/>
    </source>
</evidence>
<reference evidence="8" key="1">
    <citation type="submission" date="2020-12" db="UniProtKB">
        <authorList>
            <consortium name="WormBaseParasite"/>
        </authorList>
    </citation>
    <scope>IDENTIFICATION</scope>
    <source>
        <strain evidence="8">MHco3</strain>
    </source>
</reference>
<keyword evidence="5" id="KW-0175">Coiled coil</keyword>
<evidence type="ECO:0000256" key="6">
    <source>
        <dbReference type="ARBA" id="ARBA00023121"/>
    </source>
</evidence>
<comment type="subcellular location">
    <subcellularLocation>
        <location evidence="1">Secreted</location>
    </subcellularLocation>
</comment>
<dbReference type="OMA" id="IWPEAYN"/>
<comment type="similarity">
    <text evidence="2">Belongs to the fatty-acid and retinol-binding protein (FARBP) family.</text>
</comment>
<keyword evidence="6" id="KW-0446">Lipid-binding</keyword>